<protein>
    <submittedName>
        <fullName evidence="2">YD repeat-containing protein</fullName>
    </submittedName>
</protein>
<dbReference type="RefSeq" id="WP_132546584.1">
    <property type="nucleotide sequence ID" value="NZ_SLWW01000019.1"/>
</dbReference>
<reference evidence="2 3" key="1">
    <citation type="submission" date="2019-03" db="EMBL/GenBank/DDBJ databases">
        <title>Genomic Encyclopedia of Type Strains, Phase IV (KMG-IV): sequencing the most valuable type-strain genomes for metagenomic binning, comparative biology and taxonomic classification.</title>
        <authorList>
            <person name="Goeker M."/>
        </authorList>
    </citation>
    <scope>NUCLEOTIDE SEQUENCE [LARGE SCALE GENOMIC DNA]</scope>
    <source>
        <strain evidence="2 3">DSM 4868</strain>
    </source>
</reference>
<dbReference type="EMBL" id="SLWW01000019">
    <property type="protein sequence ID" value="TCO69034.1"/>
    <property type="molecule type" value="Genomic_DNA"/>
</dbReference>
<feature type="chain" id="PRO_5020834048" evidence="1">
    <location>
        <begin position="21"/>
        <end position="135"/>
    </location>
</feature>
<gene>
    <name evidence="2" type="ORF">EV655_11931</name>
</gene>
<sequence>MRDFSSVVLLAILLAGPVRADPAAEAVQGVISRQIEAFLADDFATAFDFASPGIKGIFGTPDRFGQMVRNGYPMVWRPGDLRYLEFDGEADARRQVVEITDRAGRVHRLEYSMILTGEGWRIDGVRILPAPPPMA</sequence>
<organism evidence="2 3">
    <name type="scientific">Rhodovulum euryhalinum</name>
    <dbReference type="NCBI Taxonomy" id="35805"/>
    <lineage>
        <taxon>Bacteria</taxon>
        <taxon>Pseudomonadati</taxon>
        <taxon>Pseudomonadota</taxon>
        <taxon>Alphaproteobacteria</taxon>
        <taxon>Rhodobacterales</taxon>
        <taxon>Paracoccaceae</taxon>
        <taxon>Rhodovulum</taxon>
    </lineage>
</organism>
<dbReference type="Pfam" id="PF16156">
    <property type="entry name" value="DUF4864"/>
    <property type="match status" value="1"/>
</dbReference>
<keyword evidence="1" id="KW-0732">Signal</keyword>
<evidence type="ECO:0000313" key="3">
    <source>
        <dbReference type="Proteomes" id="UP000295142"/>
    </source>
</evidence>
<dbReference type="OrthoDB" id="9130422at2"/>
<dbReference type="AlphaFoldDB" id="A0A4R2K8R9"/>
<comment type="caution">
    <text evidence="2">The sequence shown here is derived from an EMBL/GenBank/DDBJ whole genome shotgun (WGS) entry which is preliminary data.</text>
</comment>
<accession>A0A4R2K8R9</accession>
<evidence type="ECO:0000313" key="2">
    <source>
        <dbReference type="EMBL" id="TCO69034.1"/>
    </source>
</evidence>
<name>A0A4R2K8R9_9RHOB</name>
<dbReference type="Proteomes" id="UP000295142">
    <property type="component" value="Unassembled WGS sequence"/>
</dbReference>
<keyword evidence="3" id="KW-1185">Reference proteome</keyword>
<evidence type="ECO:0000256" key="1">
    <source>
        <dbReference type="SAM" id="SignalP"/>
    </source>
</evidence>
<feature type="signal peptide" evidence="1">
    <location>
        <begin position="1"/>
        <end position="20"/>
    </location>
</feature>
<dbReference type="InterPro" id="IPR032347">
    <property type="entry name" value="DUF4864"/>
</dbReference>
<proteinExistence type="predicted"/>